<dbReference type="AlphaFoldDB" id="A0A0M3HXU0"/>
<proteinExistence type="predicted"/>
<evidence type="ECO:0000313" key="1">
    <source>
        <dbReference type="Proteomes" id="UP000036681"/>
    </source>
</evidence>
<keyword evidence="1" id="KW-1185">Reference proteome</keyword>
<dbReference type="WBParaSite" id="ALUE_0000820301-mRNA-1">
    <property type="protein sequence ID" value="ALUE_0000820301-mRNA-1"/>
    <property type="gene ID" value="ALUE_0000820301"/>
</dbReference>
<dbReference type="Proteomes" id="UP000036681">
    <property type="component" value="Unplaced"/>
</dbReference>
<accession>A0A0M3HXU0</accession>
<reference evidence="2" key="1">
    <citation type="submission" date="2017-02" db="UniProtKB">
        <authorList>
            <consortium name="WormBaseParasite"/>
        </authorList>
    </citation>
    <scope>IDENTIFICATION</scope>
</reference>
<sequence>HCLPSPPSIYFTSLSKLPGRNKSSSLTHESAVVCWLRDLPKGSPIL</sequence>
<name>A0A0M3HXU0_ASCLU</name>
<evidence type="ECO:0000313" key="2">
    <source>
        <dbReference type="WBParaSite" id="ALUE_0000820301-mRNA-1"/>
    </source>
</evidence>
<organism evidence="1 2">
    <name type="scientific">Ascaris lumbricoides</name>
    <name type="common">Giant roundworm</name>
    <dbReference type="NCBI Taxonomy" id="6252"/>
    <lineage>
        <taxon>Eukaryota</taxon>
        <taxon>Metazoa</taxon>
        <taxon>Ecdysozoa</taxon>
        <taxon>Nematoda</taxon>
        <taxon>Chromadorea</taxon>
        <taxon>Rhabditida</taxon>
        <taxon>Spirurina</taxon>
        <taxon>Ascaridomorpha</taxon>
        <taxon>Ascaridoidea</taxon>
        <taxon>Ascarididae</taxon>
        <taxon>Ascaris</taxon>
    </lineage>
</organism>
<protein>
    <submittedName>
        <fullName evidence="2">Ig-like domain-containing protein</fullName>
    </submittedName>
</protein>